<dbReference type="Pfam" id="PF01869">
    <property type="entry name" value="BcrAD_BadFG"/>
    <property type="match status" value="2"/>
</dbReference>
<accession>A0A7C5L5A7</accession>
<evidence type="ECO:0000256" key="5">
    <source>
        <dbReference type="SAM" id="Coils"/>
    </source>
</evidence>
<gene>
    <name evidence="7" type="ORF">ENJ61_05695</name>
</gene>
<dbReference type="NCBIfam" id="TIGR00241">
    <property type="entry name" value="CoA_E_activ"/>
    <property type="match status" value="1"/>
</dbReference>
<sequence>MPVLGLDVGSTTCKYVLLDESGRTLDRAYERHNTKQAEKVLEFLERLEGKGFRPGRDRVFVTGSGAALIKDLIGAKFVQEVVAVATAVEKLHPQVRFVSEIGGEDMKTVFFHGDGEKKSRQVFMQTACAGGTGAFIEKCALKMGLSLEELSRMSYRNQQIHRISSKCGIFAEADVNTLLKAGVPIEEIVASLFEAVVIQNLTVLAKGNVPKPVALLLGGPNLFFRGLQEAWRHHLSRLWRERGVPLPPDRPPEELVVVPEDALYYAALGCAFSALSEEGGVYAGSERLRWWVEEGQYEQKKMEGVRALWKDEDELRSFRREFEPQVLGYRSRSFRKADKVIIGCDFGSTTTKAVCLSEKGEILFTTYALSRGNPIEDTKKLFREIKEKTEGAQVLALGITGYGKDLLREVIGADVAVVETVAHATAGLHFFPDADCICDVGGVDVKIIMLRNGAVVDFRLNSQCSSGNGAFLQGVAERFGIPLEEIAERALSARMMPSLTMGCGVFLQSDIVNQQRKGWNADEILAGLCHILPFNVWIYAGNITNFQEIGRKFILQGGTHRNLAVVKAQVDFLRSRVPDAEVVVHPYAGEAGALGAALIALEHYRQTGRSSFRGFEAIESLEYRTTTSEATLCRWCPVECRRTFVDVKVPGGRGKPRSRIPLPEGWIRIIVNSACPKGLVEGREELKEIKEELDRIRDNYPNTAQMVQRIAFNPKVEV</sequence>
<feature type="coiled-coil region" evidence="5">
    <location>
        <begin position="679"/>
        <end position="706"/>
    </location>
</feature>
<reference evidence="7" key="1">
    <citation type="journal article" date="2020" name="mSystems">
        <title>Genome- and Community-Level Interaction Insights into Carbon Utilization and Element Cycling Functions of Hydrothermarchaeota in Hydrothermal Sediment.</title>
        <authorList>
            <person name="Zhou Z."/>
            <person name="Liu Y."/>
            <person name="Xu W."/>
            <person name="Pan J."/>
            <person name="Luo Z.H."/>
            <person name="Li M."/>
        </authorList>
    </citation>
    <scope>NUCLEOTIDE SEQUENCE [LARGE SCALE GENOMIC DNA]</scope>
    <source>
        <strain evidence="7">HyVt-501</strain>
    </source>
</reference>
<dbReference type="PANTHER" id="PTHR32329">
    <property type="entry name" value="BIFUNCTIONAL PROTEIN [INCLUDES 2-HYDROXYACYL-COA DEHYDRATASE (N-TER) AND ITS ACTIVATOR DOMAIN (C_TERM)-RELATED"/>
    <property type="match status" value="1"/>
</dbReference>
<dbReference type="CDD" id="cd24035">
    <property type="entry name" value="ASKHA_NBD_O66634-like_rpt2"/>
    <property type="match status" value="1"/>
</dbReference>
<evidence type="ECO:0000256" key="1">
    <source>
        <dbReference type="ARBA" id="ARBA00001966"/>
    </source>
</evidence>
<evidence type="ECO:0000256" key="2">
    <source>
        <dbReference type="ARBA" id="ARBA00022723"/>
    </source>
</evidence>
<proteinExistence type="predicted"/>
<name>A0A7C5L5A7_AQUAO</name>
<organism evidence="7">
    <name type="scientific">Aquifex aeolicus</name>
    <dbReference type="NCBI Taxonomy" id="63363"/>
    <lineage>
        <taxon>Bacteria</taxon>
        <taxon>Pseudomonadati</taxon>
        <taxon>Aquificota</taxon>
        <taxon>Aquificia</taxon>
        <taxon>Aquificales</taxon>
        <taxon>Aquificaceae</taxon>
        <taxon>Aquifex</taxon>
    </lineage>
</organism>
<keyword evidence="4" id="KW-0411">Iron-sulfur</keyword>
<dbReference type="SUPFAM" id="SSF53067">
    <property type="entry name" value="Actin-like ATPase domain"/>
    <property type="match status" value="2"/>
</dbReference>
<dbReference type="EMBL" id="DRNB01000205">
    <property type="protein sequence ID" value="HHJ64385.1"/>
    <property type="molecule type" value="Genomic_DNA"/>
</dbReference>
<dbReference type="CDD" id="cd24034">
    <property type="entry name" value="ASKHA_NBD_O66634-like_rpt1"/>
    <property type="match status" value="1"/>
</dbReference>
<dbReference type="GO" id="GO:0051536">
    <property type="term" value="F:iron-sulfur cluster binding"/>
    <property type="evidence" value="ECO:0007669"/>
    <property type="project" value="UniProtKB-KW"/>
</dbReference>
<feature type="domain" description="ATPase BadF/BadG/BcrA/BcrD type" evidence="6">
    <location>
        <begin position="4"/>
        <end position="216"/>
    </location>
</feature>
<dbReference type="PANTHER" id="PTHR32329:SF4">
    <property type="entry name" value="ACTIVATOR OF 2-HYDROXYACYL-COA DEHYDRATASE"/>
    <property type="match status" value="1"/>
</dbReference>
<comment type="caution">
    <text evidence="7">The sequence shown here is derived from an EMBL/GenBank/DDBJ whole genome shotgun (WGS) entry which is preliminary data.</text>
</comment>
<feature type="domain" description="ATPase BadF/BadG/BcrA/BcrD type" evidence="6">
    <location>
        <begin position="342"/>
        <end position="600"/>
    </location>
</feature>
<evidence type="ECO:0000256" key="3">
    <source>
        <dbReference type="ARBA" id="ARBA00023004"/>
    </source>
</evidence>
<dbReference type="AlphaFoldDB" id="A0A7C5L5A7"/>
<protein>
    <submittedName>
        <fullName evidence="7">Activase</fullName>
    </submittedName>
</protein>
<dbReference type="GO" id="GO:0046872">
    <property type="term" value="F:metal ion binding"/>
    <property type="evidence" value="ECO:0007669"/>
    <property type="project" value="UniProtKB-KW"/>
</dbReference>
<dbReference type="InterPro" id="IPR051805">
    <property type="entry name" value="Dehydratase_Activator_Redct"/>
</dbReference>
<dbReference type="InterPro" id="IPR008275">
    <property type="entry name" value="CoA_E_activase_dom"/>
</dbReference>
<keyword evidence="2" id="KW-0479">Metal-binding</keyword>
<dbReference type="Proteomes" id="UP000885792">
    <property type="component" value="Unassembled WGS sequence"/>
</dbReference>
<dbReference type="Gene3D" id="3.30.420.40">
    <property type="match status" value="4"/>
</dbReference>
<comment type="cofactor">
    <cofactor evidence="1">
        <name>[4Fe-4S] cluster</name>
        <dbReference type="ChEBI" id="CHEBI:49883"/>
    </cofactor>
</comment>
<dbReference type="InterPro" id="IPR043129">
    <property type="entry name" value="ATPase_NBD"/>
</dbReference>
<dbReference type="InterPro" id="IPR002731">
    <property type="entry name" value="ATPase_BadF"/>
</dbReference>
<keyword evidence="3" id="KW-0408">Iron</keyword>
<evidence type="ECO:0000259" key="6">
    <source>
        <dbReference type="Pfam" id="PF01869"/>
    </source>
</evidence>
<evidence type="ECO:0000256" key="4">
    <source>
        <dbReference type="ARBA" id="ARBA00023014"/>
    </source>
</evidence>
<evidence type="ECO:0000313" key="7">
    <source>
        <dbReference type="EMBL" id="HHJ64385.1"/>
    </source>
</evidence>
<keyword evidence="5" id="KW-0175">Coiled coil</keyword>